<evidence type="ECO:0000256" key="13">
    <source>
        <dbReference type="SAM" id="Phobius"/>
    </source>
</evidence>
<feature type="transmembrane region" description="Helical" evidence="13">
    <location>
        <begin position="6"/>
        <end position="25"/>
    </location>
</feature>
<feature type="transmembrane region" description="Helical" evidence="13">
    <location>
        <begin position="127"/>
        <end position="150"/>
    </location>
</feature>
<feature type="transmembrane region" description="Helical" evidence="13">
    <location>
        <begin position="390"/>
        <end position="413"/>
    </location>
</feature>
<feature type="transmembrane region" description="Helical" evidence="13">
    <location>
        <begin position="496"/>
        <end position="514"/>
    </location>
</feature>
<feature type="transmembrane region" description="Helical" evidence="13">
    <location>
        <begin position="419"/>
        <end position="439"/>
    </location>
</feature>
<keyword evidence="5 13" id="KW-0812">Transmembrane</keyword>
<protein>
    <submittedName>
        <fullName evidence="14">Sodium:solute symporter</fullName>
    </submittedName>
</protein>
<evidence type="ECO:0000256" key="10">
    <source>
        <dbReference type="ARBA" id="ARBA00023136"/>
    </source>
</evidence>
<keyword evidence="3" id="KW-0813">Transport</keyword>
<evidence type="ECO:0000256" key="12">
    <source>
        <dbReference type="RuleBase" id="RU362091"/>
    </source>
</evidence>
<dbReference type="InterPro" id="IPR001734">
    <property type="entry name" value="Na/solute_symporter"/>
</dbReference>
<keyword evidence="15" id="KW-1185">Reference proteome</keyword>
<name>A0AAE3KXT2_9EURY</name>
<dbReference type="NCBIfam" id="TIGR00813">
    <property type="entry name" value="sss"/>
    <property type="match status" value="1"/>
</dbReference>
<dbReference type="EMBL" id="JTEO01000005">
    <property type="protein sequence ID" value="MCQ6963350.1"/>
    <property type="molecule type" value="Genomic_DNA"/>
</dbReference>
<sequence>MTVSTPVLGIVVLIYMMVIFYLGWLGYKKTQMTEDYMVAGRKMNPYVLAISYGATFISTSAIVGFGGAAGALGMGLLWLALMNILVGIFLAFVIFGKRTRRIGLKLGAVTFPELLGRRYQSRFIQGFAGALIGLFMPLYAGIVLIGGARFVETTLNINYDVAVLILTVIVAAYVITGGLIAVMYTDALQGALMFLGMALLLAFTYAKLGGVVEAHQALTNMAHLVPESLQAGGHLGWTAMPVFSSPIWWNLVSTLVLGVGIGVLAQPQLAVRFMTVSNDRALNRAVLVGGPFILMMTGVAFTVGALSNVYFFEKLGVISVAAAGGNTDLIIPHYINSAMPDLFVVLFMLTLLAAAMSTMSSQFHTMGTAIGHDFYREFLKKGELGQTINITRIAIAVTILVSVVLAYILPISIIATATAIFFGLCAASFLPMYVGALFWKRMTKEGAIASMLVGAFSSLFWLLFVHAKEAVPFGLSQAIFGKATLLSGTWTVVDPIIVATPLAFLTAIVVSLLTKPIPQKHLENCFGE</sequence>
<gene>
    <name evidence="14" type="ORF">PV02_09565</name>
</gene>
<feature type="transmembrane region" description="Helical" evidence="13">
    <location>
        <begin position="46"/>
        <end position="69"/>
    </location>
</feature>
<evidence type="ECO:0000256" key="6">
    <source>
        <dbReference type="ARBA" id="ARBA00022847"/>
    </source>
</evidence>
<dbReference type="CDD" id="cd10322">
    <property type="entry name" value="SLC5sbd"/>
    <property type="match status" value="1"/>
</dbReference>
<evidence type="ECO:0000256" key="5">
    <source>
        <dbReference type="ARBA" id="ARBA00022692"/>
    </source>
</evidence>
<evidence type="ECO:0000256" key="9">
    <source>
        <dbReference type="ARBA" id="ARBA00023065"/>
    </source>
</evidence>
<dbReference type="Gene3D" id="1.20.1730.10">
    <property type="entry name" value="Sodium/glucose cotransporter"/>
    <property type="match status" value="1"/>
</dbReference>
<organism evidence="14 15">
    <name type="scientific">Methanolobus chelungpuianus</name>
    <dbReference type="NCBI Taxonomy" id="502115"/>
    <lineage>
        <taxon>Archaea</taxon>
        <taxon>Methanobacteriati</taxon>
        <taxon>Methanobacteriota</taxon>
        <taxon>Stenosarchaea group</taxon>
        <taxon>Methanomicrobia</taxon>
        <taxon>Methanosarcinales</taxon>
        <taxon>Methanosarcinaceae</taxon>
        <taxon>Methanolobus</taxon>
    </lineage>
</organism>
<reference evidence="14 15" key="1">
    <citation type="journal article" date="2011" name="Appl. Environ. Microbiol.">
        <title>Methanogenic archaea isolated from Taiwan's Chelungpu fault.</title>
        <authorList>
            <person name="Wu S.Y."/>
            <person name="Lai M.C."/>
        </authorList>
    </citation>
    <scope>NUCLEOTIDE SEQUENCE [LARGE SCALE GENOMIC DNA]</scope>
    <source>
        <strain evidence="14 15">St545Mb</strain>
    </source>
</reference>
<evidence type="ECO:0000256" key="3">
    <source>
        <dbReference type="ARBA" id="ARBA00022448"/>
    </source>
</evidence>
<keyword evidence="8" id="KW-0915">Sodium</keyword>
<dbReference type="GO" id="GO:0015193">
    <property type="term" value="F:L-proline transmembrane transporter activity"/>
    <property type="evidence" value="ECO:0007669"/>
    <property type="project" value="TreeGrafter"/>
</dbReference>
<dbReference type="RefSeq" id="WP_256623210.1">
    <property type="nucleotide sequence ID" value="NZ_JTEO01000005.1"/>
</dbReference>
<feature type="transmembrane region" description="Helical" evidence="13">
    <location>
        <begin position="162"/>
        <end position="184"/>
    </location>
</feature>
<comment type="subcellular location">
    <subcellularLocation>
        <location evidence="1">Cell membrane</location>
        <topology evidence="1">Multi-pass membrane protein</topology>
    </subcellularLocation>
</comment>
<dbReference type="GO" id="GO:0005298">
    <property type="term" value="F:proline:sodium symporter activity"/>
    <property type="evidence" value="ECO:0007669"/>
    <property type="project" value="TreeGrafter"/>
</dbReference>
<feature type="transmembrane region" description="Helical" evidence="13">
    <location>
        <begin position="446"/>
        <end position="467"/>
    </location>
</feature>
<evidence type="ECO:0000256" key="2">
    <source>
        <dbReference type="ARBA" id="ARBA00006434"/>
    </source>
</evidence>
<dbReference type="InterPro" id="IPR050277">
    <property type="entry name" value="Sodium:Solute_Symporter"/>
</dbReference>
<dbReference type="PROSITE" id="PS50283">
    <property type="entry name" value="NA_SOLUT_SYMP_3"/>
    <property type="match status" value="1"/>
</dbReference>
<feature type="transmembrane region" description="Helical" evidence="13">
    <location>
        <begin position="247"/>
        <end position="265"/>
    </location>
</feature>
<keyword evidence="4" id="KW-1003">Cell membrane</keyword>
<comment type="caution">
    <text evidence="14">The sequence shown here is derived from an EMBL/GenBank/DDBJ whole genome shotgun (WGS) entry which is preliminary data.</text>
</comment>
<dbReference type="InterPro" id="IPR038377">
    <property type="entry name" value="Na/Glc_symporter_sf"/>
</dbReference>
<dbReference type="Pfam" id="PF00474">
    <property type="entry name" value="SSF"/>
    <property type="match status" value="1"/>
</dbReference>
<dbReference type="Proteomes" id="UP001206983">
    <property type="component" value="Unassembled WGS sequence"/>
</dbReference>
<evidence type="ECO:0000256" key="1">
    <source>
        <dbReference type="ARBA" id="ARBA00004651"/>
    </source>
</evidence>
<feature type="transmembrane region" description="Helical" evidence="13">
    <location>
        <begin position="331"/>
        <end position="356"/>
    </location>
</feature>
<keyword evidence="7 13" id="KW-1133">Transmembrane helix</keyword>
<comment type="similarity">
    <text evidence="2 12">Belongs to the sodium:solute symporter (SSF) (TC 2.A.21) family.</text>
</comment>
<dbReference type="GO" id="GO:0005886">
    <property type="term" value="C:plasma membrane"/>
    <property type="evidence" value="ECO:0007669"/>
    <property type="project" value="UniProtKB-SubCell"/>
</dbReference>
<proteinExistence type="inferred from homology"/>
<accession>A0AAE3KXT2</accession>
<dbReference type="AlphaFoldDB" id="A0AAE3KXT2"/>
<keyword evidence="10 13" id="KW-0472">Membrane</keyword>
<evidence type="ECO:0000256" key="4">
    <source>
        <dbReference type="ARBA" id="ARBA00022475"/>
    </source>
</evidence>
<feature type="transmembrane region" description="Helical" evidence="13">
    <location>
        <begin position="286"/>
        <end position="311"/>
    </location>
</feature>
<evidence type="ECO:0000256" key="8">
    <source>
        <dbReference type="ARBA" id="ARBA00023053"/>
    </source>
</evidence>
<evidence type="ECO:0000313" key="14">
    <source>
        <dbReference type="EMBL" id="MCQ6963350.1"/>
    </source>
</evidence>
<keyword evidence="6" id="KW-0769">Symport</keyword>
<dbReference type="PANTHER" id="PTHR48086:SF3">
    <property type="entry name" value="SODIUM_PROLINE SYMPORTER"/>
    <property type="match status" value="1"/>
</dbReference>
<dbReference type="GO" id="GO:0015824">
    <property type="term" value="P:proline transport"/>
    <property type="evidence" value="ECO:0007669"/>
    <property type="project" value="TreeGrafter"/>
</dbReference>
<feature type="transmembrane region" description="Helical" evidence="13">
    <location>
        <begin position="191"/>
        <end position="208"/>
    </location>
</feature>
<keyword evidence="9" id="KW-0406">Ion transport</keyword>
<feature type="transmembrane region" description="Helical" evidence="13">
    <location>
        <begin position="75"/>
        <end position="95"/>
    </location>
</feature>
<dbReference type="PANTHER" id="PTHR48086">
    <property type="entry name" value="SODIUM/PROLINE SYMPORTER-RELATED"/>
    <property type="match status" value="1"/>
</dbReference>
<evidence type="ECO:0000313" key="15">
    <source>
        <dbReference type="Proteomes" id="UP001206983"/>
    </source>
</evidence>
<evidence type="ECO:0000256" key="7">
    <source>
        <dbReference type="ARBA" id="ARBA00022989"/>
    </source>
</evidence>
<keyword evidence="11" id="KW-0739">Sodium transport</keyword>
<evidence type="ECO:0000256" key="11">
    <source>
        <dbReference type="ARBA" id="ARBA00023201"/>
    </source>
</evidence>